<evidence type="ECO:0000313" key="1">
    <source>
        <dbReference type="EMBL" id="CAG7648556.1"/>
    </source>
</evidence>
<gene>
    <name evidence="1" type="primary">srtA</name>
    <name evidence="1" type="ORF">PAECIP111802_04246</name>
</gene>
<organism evidence="1 2">
    <name type="scientific">Paenibacillus allorhizosphaerae</name>
    <dbReference type="NCBI Taxonomy" id="2849866"/>
    <lineage>
        <taxon>Bacteria</taxon>
        <taxon>Bacillati</taxon>
        <taxon>Bacillota</taxon>
        <taxon>Bacilli</taxon>
        <taxon>Bacillales</taxon>
        <taxon>Paenibacillaceae</taxon>
        <taxon>Paenibacillus</taxon>
    </lineage>
</organism>
<dbReference type="EC" id="3.4.22.-" evidence="1"/>
<dbReference type="EMBL" id="CAJVCE010000012">
    <property type="protein sequence ID" value="CAG7648556.1"/>
    <property type="molecule type" value="Genomic_DNA"/>
</dbReference>
<reference evidence="1 2" key="1">
    <citation type="submission" date="2021-06" db="EMBL/GenBank/DDBJ databases">
        <authorList>
            <person name="Criscuolo A."/>
        </authorList>
    </citation>
    <scope>NUCLEOTIDE SEQUENCE [LARGE SCALE GENOMIC DNA]</scope>
    <source>
        <strain evidence="2">CIP 111802</strain>
    </source>
</reference>
<dbReference type="InterPro" id="IPR042000">
    <property type="entry name" value="Sortase_D_2"/>
</dbReference>
<name>A0ABM8VLI1_9BACL</name>
<comment type="caution">
    <text evidence="1">The sequence shown here is derived from an EMBL/GenBank/DDBJ whole genome shotgun (WGS) entry which is preliminary data.</text>
</comment>
<accession>A0ABM8VLI1</accession>
<protein>
    <submittedName>
        <fullName evidence="1">Sortase A</fullName>
        <ecNumber evidence="1">3.4.22.-</ecNumber>
    </submittedName>
</protein>
<sequence length="229" mass="25686">MKKMARQIPFLLCIVVGTILLVYPTLKDRYDSYRQQQILAEWQQSLLRLDNVTLEENIEADVPAPSISVAEAAEAKPVQAAPLHVETKTLTESVPDQAEALLVIDKIDLKLPVLTNATEKNLQLSVASMANTGKAGDIGNYAIAGHRNLTYGKNFNRLDEVDVGDRIKVNTRSKRYEYEVQEKLYVLPEEVWVLKGNGKDRVITLITCHPLQNATHRLIIKGKIVEKQS</sequence>
<dbReference type="GO" id="GO:0016787">
    <property type="term" value="F:hydrolase activity"/>
    <property type="evidence" value="ECO:0007669"/>
    <property type="project" value="UniProtKB-KW"/>
</dbReference>
<proteinExistence type="predicted"/>
<keyword evidence="1" id="KW-0378">Hydrolase</keyword>
<dbReference type="Proteomes" id="UP000730618">
    <property type="component" value="Unassembled WGS sequence"/>
</dbReference>
<evidence type="ECO:0000313" key="2">
    <source>
        <dbReference type="Proteomes" id="UP000730618"/>
    </source>
</evidence>
<dbReference type="NCBIfam" id="TIGR01076">
    <property type="entry name" value="sortase_fam"/>
    <property type="match status" value="1"/>
</dbReference>
<keyword evidence="2" id="KW-1185">Reference proteome</keyword>
<dbReference type="InterPro" id="IPR005754">
    <property type="entry name" value="Sortase"/>
</dbReference>
<dbReference type="CDD" id="cd06166">
    <property type="entry name" value="Sortase_D_2"/>
    <property type="match status" value="1"/>
</dbReference>
<dbReference type="Pfam" id="PF04203">
    <property type="entry name" value="Sortase"/>
    <property type="match status" value="1"/>
</dbReference>